<dbReference type="Proteomes" id="UP000790377">
    <property type="component" value="Unassembled WGS sequence"/>
</dbReference>
<keyword evidence="2" id="KW-1185">Reference proteome</keyword>
<dbReference type="EMBL" id="MU268701">
    <property type="protein sequence ID" value="KAH7903902.1"/>
    <property type="molecule type" value="Genomic_DNA"/>
</dbReference>
<evidence type="ECO:0000313" key="2">
    <source>
        <dbReference type="Proteomes" id="UP000790377"/>
    </source>
</evidence>
<feature type="non-terminal residue" evidence="1">
    <location>
        <position position="121"/>
    </location>
</feature>
<organism evidence="1 2">
    <name type="scientific">Hygrophoropsis aurantiaca</name>
    <dbReference type="NCBI Taxonomy" id="72124"/>
    <lineage>
        <taxon>Eukaryota</taxon>
        <taxon>Fungi</taxon>
        <taxon>Dikarya</taxon>
        <taxon>Basidiomycota</taxon>
        <taxon>Agaricomycotina</taxon>
        <taxon>Agaricomycetes</taxon>
        <taxon>Agaricomycetidae</taxon>
        <taxon>Boletales</taxon>
        <taxon>Coniophorineae</taxon>
        <taxon>Hygrophoropsidaceae</taxon>
        <taxon>Hygrophoropsis</taxon>
    </lineage>
</organism>
<reference evidence="1" key="1">
    <citation type="journal article" date="2021" name="New Phytol.">
        <title>Evolutionary innovations through gain and loss of genes in the ectomycorrhizal Boletales.</title>
        <authorList>
            <person name="Wu G."/>
            <person name="Miyauchi S."/>
            <person name="Morin E."/>
            <person name="Kuo A."/>
            <person name="Drula E."/>
            <person name="Varga T."/>
            <person name="Kohler A."/>
            <person name="Feng B."/>
            <person name="Cao Y."/>
            <person name="Lipzen A."/>
            <person name="Daum C."/>
            <person name="Hundley H."/>
            <person name="Pangilinan J."/>
            <person name="Johnson J."/>
            <person name="Barry K."/>
            <person name="LaButti K."/>
            <person name="Ng V."/>
            <person name="Ahrendt S."/>
            <person name="Min B."/>
            <person name="Choi I.G."/>
            <person name="Park H."/>
            <person name="Plett J.M."/>
            <person name="Magnuson J."/>
            <person name="Spatafora J.W."/>
            <person name="Nagy L.G."/>
            <person name="Henrissat B."/>
            <person name="Grigoriev I.V."/>
            <person name="Yang Z.L."/>
            <person name="Xu J."/>
            <person name="Martin F.M."/>
        </authorList>
    </citation>
    <scope>NUCLEOTIDE SEQUENCE</scope>
    <source>
        <strain evidence="1">ATCC 28755</strain>
    </source>
</reference>
<comment type="caution">
    <text evidence="1">The sequence shown here is derived from an EMBL/GenBank/DDBJ whole genome shotgun (WGS) entry which is preliminary data.</text>
</comment>
<name>A0ACB7ZT89_9AGAM</name>
<gene>
    <name evidence="1" type="ORF">BJ138DRAFT_1188327</name>
</gene>
<protein>
    <submittedName>
        <fullName evidence="1">Uncharacterized protein</fullName>
    </submittedName>
</protein>
<sequence>MPSTNDANEGALGSMQLHARQKPVESLHQYNSQAMYRRNDTEAFIAAKCHSSADTRFFMCKARVVDSSGIERKRRTELIKYDEEIVQIRRDKDAQRKASEIQERQRIDTIALVLNEEELKT</sequence>
<proteinExistence type="predicted"/>
<accession>A0ACB7ZT89</accession>
<evidence type="ECO:0000313" key="1">
    <source>
        <dbReference type="EMBL" id="KAH7903902.1"/>
    </source>
</evidence>